<dbReference type="Proteomes" id="UP000596929">
    <property type="component" value="Unassembled WGS sequence"/>
</dbReference>
<dbReference type="EMBL" id="JACOOO010000004">
    <property type="protein sequence ID" value="MBC5627872.1"/>
    <property type="molecule type" value="Genomic_DNA"/>
</dbReference>
<dbReference type="InterPro" id="IPR038750">
    <property type="entry name" value="YczE/YyaS-like"/>
</dbReference>
<evidence type="ECO:0000256" key="1">
    <source>
        <dbReference type="SAM" id="Phobius"/>
    </source>
</evidence>
<evidence type="ECO:0000313" key="3">
    <source>
        <dbReference type="Proteomes" id="UP000596929"/>
    </source>
</evidence>
<accession>A0ABR7D907</accession>
<reference evidence="2 3" key="1">
    <citation type="submission" date="2020-08" db="EMBL/GenBank/DDBJ databases">
        <title>Genome public.</title>
        <authorList>
            <person name="Liu C."/>
            <person name="Sun Q."/>
        </authorList>
    </citation>
    <scope>NUCLEOTIDE SEQUENCE [LARGE SCALE GENOMIC DNA]</scope>
    <source>
        <strain evidence="2 3">NSJ-6</strain>
    </source>
</reference>
<protein>
    <submittedName>
        <fullName evidence="2">YitT family protein</fullName>
    </submittedName>
</protein>
<comment type="caution">
    <text evidence="2">The sequence shown here is derived from an EMBL/GenBank/DDBJ whole genome shotgun (WGS) entry which is preliminary data.</text>
</comment>
<proteinExistence type="predicted"/>
<dbReference type="Pfam" id="PF19700">
    <property type="entry name" value="DUF6198"/>
    <property type="match status" value="1"/>
</dbReference>
<keyword evidence="1" id="KW-1133">Transmembrane helix</keyword>
<keyword evidence="1" id="KW-0812">Transmembrane</keyword>
<dbReference type="RefSeq" id="WP_186859259.1">
    <property type="nucleotide sequence ID" value="NZ_JACOOO010000004.1"/>
</dbReference>
<keyword evidence="1" id="KW-0472">Membrane</keyword>
<feature type="transmembrane region" description="Helical" evidence="1">
    <location>
        <begin position="74"/>
        <end position="96"/>
    </location>
</feature>
<keyword evidence="3" id="KW-1185">Reference proteome</keyword>
<feature type="transmembrane region" description="Helical" evidence="1">
    <location>
        <begin position="108"/>
        <end position="129"/>
    </location>
</feature>
<feature type="transmembrane region" description="Helical" evidence="1">
    <location>
        <begin position="158"/>
        <end position="183"/>
    </location>
</feature>
<sequence length="215" mass="23445">MYGIMKSKRFAMMSIGVLILGMGVALCNMIGLGVDPFAAMNIGISETTSISLGVSQMSLNILMFIVLYKFSKKLIGLGTFFNMIGLGYVIEFFINIYSKFVVVPDNLFIKLALLFVAVVIIGIGLSLYYTANLGLAPYDCLPIILSESTKFEFGTCRVFADCICVVIALIFGVSIGVSTLIIACGMGPIVQFINKNFSERLLDKSNIVGKIEYEE</sequence>
<dbReference type="PANTHER" id="PTHR40078:SF1">
    <property type="entry name" value="INTEGRAL MEMBRANE PROTEIN"/>
    <property type="match status" value="1"/>
</dbReference>
<name>A0ABR7D907_9CLOT</name>
<dbReference type="PANTHER" id="PTHR40078">
    <property type="entry name" value="INTEGRAL MEMBRANE PROTEIN-RELATED"/>
    <property type="match status" value="1"/>
</dbReference>
<organism evidence="2 3">
    <name type="scientific">Clostridium hominis</name>
    <dbReference type="NCBI Taxonomy" id="2763036"/>
    <lineage>
        <taxon>Bacteria</taxon>
        <taxon>Bacillati</taxon>
        <taxon>Bacillota</taxon>
        <taxon>Clostridia</taxon>
        <taxon>Eubacteriales</taxon>
        <taxon>Clostridiaceae</taxon>
        <taxon>Clostridium</taxon>
    </lineage>
</organism>
<feature type="transmembrane region" description="Helical" evidence="1">
    <location>
        <begin position="49"/>
        <end position="67"/>
    </location>
</feature>
<feature type="transmembrane region" description="Helical" evidence="1">
    <location>
        <begin position="12"/>
        <end position="34"/>
    </location>
</feature>
<gene>
    <name evidence="2" type="ORF">H8S20_03095</name>
</gene>
<evidence type="ECO:0000313" key="2">
    <source>
        <dbReference type="EMBL" id="MBC5627872.1"/>
    </source>
</evidence>